<evidence type="ECO:0008006" key="4">
    <source>
        <dbReference type="Google" id="ProtNLM"/>
    </source>
</evidence>
<dbReference type="Proteomes" id="UP001596317">
    <property type="component" value="Unassembled WGS sequence"/>
</dbReference>
<sequence>MLRSVLVAALLLLPSAALAGGAQNAQPRTVAPFGAPRVLAANSPVKPGQTWILSGTTASGQKVSRQIVLSKKAPTWDDGWDFDGDVGPFSYNPEDGTIFAGDVMTGMMNDGDMLACFGFLKGMVGGGALLAGSLDEISAELEKLDEDLPDPKSAEEAVAIMRGAGVKVGTCTLTLKK</sequence>
<keyword evidence="3" id="KW-1185">Reference proteome</keyword>
<evidence type="ECO:0000313" key="2">
    <source>
        <dbReference type="EMBL" id="MFC6661793.1"/>
    </source>
</evidence>
<evidence type="ECO:0000256" key="1">
    <source>
        <dbReference type="SAM" id="SignalP"/>
    </source>
</evidence>
<organism evidence="2 3">
    <name type="scientific">Deinococcus multiflagellatus</name>
    <dbReference type="NCBI Taxonomy" id="1656887"/>
    <lineage>
        <taxon>Bacteria</taxon>
        <taxon>Thermotogati</taxon>
        <taxon>Deinococcota</taxon>
        <taxon>Deinococci</taxon>
        <taxon>Deinococcales</taxon>
        <taxon>Deinococcaceae</taxon>
        <taxon>Deinococcus</taxon>
    </lineage>
</organism>
<feature type="signal peptide" evidence="1">
    <location>
        <begin position="1"/>
        <end position="19"/>
    </location>
</feature>
<dbReference type="EMBL" id="JBHSWB010000001">
    <property type="protein sequence ID" value="MFC6661793.1"/>
    <property type="molecule type" value="Genomic_DNA"/>
</dbReference>
<proteinExistence type="predicted"/>
<dbReference type="RefSeq" id="WP_224609305.1">
    <property type="nucleotide sequence ID" value="NZ_JAIQXV010000010.1"/>
</dbReference>
<comment type="caution">
    <text evidence="2">The sequence shown here is derived from an EMBL/GenBank/DDBJ whole genome shotgun (WGS) entry which is preliminary data.</text>
</comment>
<keyword evidence="1" id="KW-0732">Signal</keyword>
<protein>
    <recommendedName>
        <fullName evidence="4">DUF5666 domain-containing protein</fullName>
    </recommendedName>
</protein>
<accession>A0ABW1ZMP2</accession>
<feature type="chain" id="PRO_5046950793" description="DUF5666 domain-containing protein" evidence="1">
    <location>
        <begin position="20"/>
        <end position="177"/>
    </location>
</feature>
<name>A0ABW1ZMP2_9DEIO</name>
<evidence type="ECO:0000313" key="3">
    <source>
        <dbReference type="Proteomes" id="UP001596317"/>
    </source>
</evidence>
<reference evidence="3" key="1">
    <citation type="journal article" date="2019" name="Int. J. Syst. Evol. Microbiol.">
        <title>The Global Catalogue of Microorganisms (GCM) 10K type strain sequencing project: providing services to taxonomists for standard genome sequencing and annotation.</title>
        <authorList>
            <consortium name="The Broad Institute Genomics Platform"/>
            <consortium name="The Broad Institute Genome Sequencing Center for Infectious Disease"/>
            <person name="Wu L."/>
            <person name="Ma J."/>
        </authorList>
    </citation>
    <scope>NUCLEOTIDE SEQUENCE [LARGE SCALE GENOMIC DNA]</scope>
    <source>
        <strain evidence="3">CCUG 63830</strain>
    </source>
</reference>
<gene>
    <name evidence="2" type="ORF">ACFP90_16745</name>
</gene>